<dbReference type="AlphaFoldDB" id="A0A6A6GUU2"/>
<feature type="chain" id="PRO_5025618550" evidence="1">
    <location>
        <begin position="25"/>
        <end position="265"/>
    </location>
</feature>
<evidence type="ECO:0000256" key="1">
    <source>
        <dbReference type="SAM" id="SignalP"/>
    </source>
</evidence>
<gene>
    <name evidence="2" type="ORF">EV356DRAFT_537145</name>
</gene>
<keyword evidence="3" id="KW-1185">Reference proteome</keyword>
<dbReference type="Proteomes" id="UP000800092">
    <property type="component" value="Unassembled WGS sequence"/>
</dbReference>
<sequence length="265" mass="29269">MKLSSAYLAIPLLIASPLTALATANSQLFTRNGSGIVSDGITAALEYQPAPNSQKRNPILRDVRGLTKRQDQYYIDQCPQQGAEVPPGYTEWRGSRCVTETWAGPWRNSCNPSNPAPLNALFWFNGACRAQEWCVNEPWNPNFQFSGQYPRAGCVTHALMQRIVQAAAAHARRVVRLTPQNPQPDSNLAIALSGENDDSVLFQAESITLIARNKNFVRLGQQISCQDCSTLTFSQFPAGTDNLKAEIVLPNKNDVAYLSAYSWYS</sequence>
<reference evidence="2" key="1">
    <citation type="journal article" date="2020" name="Stud. Mycol.">
        <title>101 Dothideomycetes genomes: a test case for predicting lifestyles and emergence of pathogens.</title>
        <authorList>
            <person name="Haridas S."/>
            <person name="Albert R."/>
            <person name="Binder M."/>
            <person name="Bloem J."/>
            <person name="Labutti K."/>
            <person name="Salamov A."/>
            <person name="Andreopoulos B."/>
            <person name="Baker S."/>
            <person name="Barry K."/>
            <person name="Bills G."/>
            <person name="Bluhm B."/>
            <person name="Cannon C."/>
            <person name="Castanera R."/>
            <person name="Culley D."/>
            <person name="Daum C."/>
            <person name="Ezra D."/>
            <person name="Gonzalez J."/>
            <person name="Henrissat B."/>
            <person name="Kuo A."/>
            <person name="Liang C."/>
            <person name="Lipzen A."/>
            <person name="Lutzoni F."/>
            <person name="Magnuson J."/>
            <person name="Mondo S."/>
            <person name="Nolan M."/>
            <person name="Ohm R."/>
            <person name="Pangilinan J."/>
            <person name="Park H.-J."/>
            <person name="Ramirez L."/>
            <person name="Alfaro M."/>
            <person name="Sun H."/>
            <person name="Tritt A."/>
            <person name="Yoshinaga Y."/>
            <person name="Zwiers L.-H."/>
            <person name="Turgeon B."/>
            <person name="Goodwin S."/>
            <person name="Spatafora J."/>
            <person name="Crous P."/>
            <person name="Grigoriev I."/>
        </authorList>
    </citation>
    <scope>NUCLEOTIDE SEQUENCE</scope>
    <source>
        <strain evidence="2">Tuck. ex Michener</strain>
    </source>
</reference>
<proteinExistence type="predicted"/>
<feature type="signal peptide" evidence="1">
    <location>
        <begin position="1"/>
        <end position="24"/>
    </location>
</feature>
<keyword evidence="1" id="KW-0732">Signal</keyword>
<accession>A0A6A6GUU2</accession>
<evidence type="ECO:0000313" key="2">
    <source>
        <dbReference type="EMBL" id="KAF2229566.1"/>
    </source>
</evidence>
<protein>
    <submittedName>
        <fullName evidence="2">Uncharacterized protein</fullName>
    </submittedName>
</protein>
<organism evidence="2 3">
    <name type="scientific">Viridothelium virens</name>
    <name type="common">Speckled blister lichen</name>
    <name type="synonym">Trypethelium virens</name>
    <dbReference type="NCBI Taxonomy" id="1048519"/>
    <lineage>
        <taxon>Eukaryota</taxon>
        <taxon>Fungi</taxon>
        <taxon>Dikarya</taxon>
        <taxon>Ascomycota</taxon>
        <taxon>Pezizomycotina</taxon>
        <taxon>Dothideomycetes</taxon>
        <taxon>Dothideomycetes incertae sedis</taxon>
        <taxon>Trypetheliales</taxon>
        <taxon>Trypetheliaceae</taxon>
        <taxon>Viridothelium</taxon>
    </lineage>
</organism>
<evidence type="ECO:0000313" key="3">
    <source>
        <dbReference type="Proteomes" id="UP000800092"/>
    </source>
</evidence>
<name>A0A6A6GUU2_VIRVR</name>
<dbReference type="EMBL" id="ML991860">
    <property type="protein sequence ID" value="KAF2229566.1"/>
    <property type="molecule type" value="Genomic_DNA"/>
</dbReference>